<reference evidence="1" key="1">
    <citation type="journal article" date="2019" name="Sci. Rep.">
        <title>Draft genome of Tanacetum cinerariifolium, the natural source of mosquito coil.</title>
        <authorList>
            <person name="Yamashiro T."/>
            <person name="Shiraishi A."/>
            <person name="Satake H."/>
            <person name="Nakayama K."/>
        </authorList>
    </citation>
    <scope>NUCLEOTIDE SEQUENCE</scope>
</reference>
<dbReference type="AlphaFoldDB" id="A0A699U943"/>
<evidence type="ECO:0000313" key="1">
    <source>
        <dbReference type="EMBL" id="GFD17748.1"/>
    </source>
</evidence>
<protein>
    <recommendedName>
        <fullName evidence="2">Reverse transcriptase domain-containing protein</fullName>
    </recommendedName>
</protein>
<gene>
    <name evidence="1" type="ORF">Tci_889717</name>
</gene>
<sequence>MKDKHLDTIPTTKSDEVIKSSVEDLVPIPSESEGIFDDTCDVPFRDNSPPLDISKDQIEDFFDSNDDSTLNNDDYSLLTTSIMSRHRLPILILLA</sequence>
<accession>A0A699U943</accession>
<name>A0A699U943_TANCI</name>
<proteinExistence type="predicted"/>
<organism evidence="1">
    <name type="scientific">Tanacetum cinerariifolium</name>
    <name type="common">Dalmatian daisy</name>
    <name type="synonym">Chrysanthemum cinerariifolium</name>
    <dbReference type="NCBI Taxonomy" id="118510"/>
    <lineage>
        <taxon>Eukaryota</taxon>
        <taxon>Viridiplantae</taxon>
        <taxon>Streptophyta</taxon>
        <taxon>Embryophyta</taxon>
        <taxon>Tracheophyta</taxon>
        <taxon>Spermatophyta</taxon>
        <taxon>Magnoliopsida</taxon>
        <taxon>eudicotyledons</taxon>
        <taxon>Gunneridae</taxon>
        <taxon>Pentapetalae</taxon>
        <taxon>asterids</taxon>
        <taxon>campanulids</taxon>
        <taxon>Asterales</taxon>
        <taxon>Asteraceae</taxon>
        <taxon>Asteroideae</taxon>
        <taxon>Anthemideae</taxon>
        <taxon>Anthemidinae</taxon>
        <taxon>Tanacetum</taxon>
    </lineage>
</organism>
<comment type="caution">
    <text evidence="1">The sequence shown here is derived from an EMBL/GenBank/DDBJ whole genome shotgun (WGS) entry which is preliminary data.</text>
</comment>
<evidence type="ECO:0008006" key="2">
    <source>
        <dbReference type="Google" id="ProtNLM"/>
    </source>
</evidence>
<dbReference type="EMBL" id="BKCJ011302532">
    <property type="protein sequence ID" value="GFD17748.1"/>
    <property type="molecule type" value="Genomic_DNA"/>
</dbReference>